<feature type="non-terminal residue" evidence="2">
    <location>
        <position position="1"/>
    </location>
</feature>
<dbReference type="EMBL" id="QJKJ01001954">
    <property type="protein sequence ID" value="RDY05053.1"/>
    <property type="molecule type" value="Genomic_DNA"/>
</dbReference>
<keyword evidence="3" id="KW-1185">Reference proteome</keyword>
<dbReference type="Proteomes" id="UP000257109">
    <property type="component" value="Unassembled WGS sequence"/>
</dbReference>
<dbReference type="PANTHER" id="PTHR33223">
    <property type="entry name" value="CCHC-TYPE DOMAIN-CONTAINING PROTEIN"/>
    <property type="match status" value="1"/>
</dbReference>
<dbReference type="InterPro" id="IPR005162">
    <property type="entry name" value="Retrotrans_gag_dom"/>
</dbReference>
<dbReference type="PANTHER" id="PTHR33223:SF3">
    <property type="match status" value="1"/>
</dbReference>
<sequence length="392" mass="44273">MKAFSFSLDATVKDWLYLQLVLFNTWGDMKCMFLEKFFPASRTVTIRKEICGIRQHSRETLHEYWERFNKLCATCPHHHISEQLLIQYFYEGLTMMDRSMIDVVSGGALMDKTLAVVRHLISNMASNTQQFGIKGASQPRMVNEIGVVDNLRLENQLTELTSLVRQLVVGQHQPNIATRVCGICTSVEHPIDMCPTLQETESDQPESVGAIGGYQYGKQLYQIRKATISAKAESRAIYRSMIRIHTECASKTNRLSTIDSAISSITVPTAVATENATSRQFAIFGGPNETVNNQQPGVPTNHANRTASQYCEPITISWIQQLTLTNNPESERKRECTYLEKRKRITSTSTATVSEIRRSRLLAEYQLTDVLTKQNCPITVSNSNHLSQEARI</sequence>
<dbReference type="Pfam" id="PF03732">
    <property type="entry name" value="Retrotrans_gag"/>
    <property type="match status" value="1"/>
</dbReference>
<evidence type="ECO:0000313" key="3">
    <source>
        <dbReference type="Proteomes" id="UP000257109"/>
    </source>
</evidence>
<evidence type="ECO:0000313" key="2">
    <source>
        <dbReference type="EMBL" id="RDY05053.1"/>
    </source>
</evidence>
<protein>
    <recommendedName>
        <fullName evidence="1">Retrotransposon gag domain-containing protein</fullName>
    </recommendedName>
</protein>
<feature type="domain" description="Retrotransposon gag" evidence="1">
    <location>
        <begin position="23"/>
        <end position="94"/>
    </location>
</feature>
<accession>A0A371HQJ3</accession>
<dbReference type="AlphaFoldDB" id="A0A371HQJ3"/>
<gene>
    <name evidence="2" type="ORF">CR513_11145</name>
</gene>
<evidence type="ECO:0000259" key="1">
    <source>
        <dbReference type="Pfam" id="PF03732"/>
    </source>
</evidence>
<organism evidence="2 3">
    <name type="scientific">Mucuna pruriens</name>
    <name type="common">Velvet bean</name>
    <name type="synonym">Dolichos pruriens</name>
    <dbReference type="NCBI Taxonomy" id="157652"/>
    <lineage>
        <taxon>Eukaryota</taxon>
        <taxon>Viridiplantae</taxon>
        <taxon>Streptophyta</taxon>
        <taxon>Embryophyta</taxon>
        <taxon>Tracheophyta</taxon>
        <taxon>Spermatophyta</taxon>
        <taxon>Magnoliopsida</taxon>
        <taxon>eudicotyledons</taxon>
        <taxon>Gunneridae</taxon>
        <taxon>Pentapetalae</taxon>
        <taxon>rosids</taxon>
        <taxon>fabids</taxon>
        <taxon>Fabales</taxon>
        <taxon>Fabaceae</taxon>
        <taxon>Papilionoideae</taxon>
        <taxon>50 kb inversion clade</taxon>
        <taxon>NPAAA clade</taxon>
        <taxon>indigoferoid/millettioid clade</taxon>
        <taxon>Phaseoleae</taxon>
        <taxon>Mucuna</taxon>
    </lineage>
</organism>
<reference evidence="2" key="1">
    <citation type="submission" date="2018-05" db="EMBL/GenBank/DDBJ databases">
        <title>Draft genome of Mucuna pruriens seed.</title>
        <authorList>
            <person name="Nnadi N.E."/>
            <person name="Vos R."/>
            <person name="Hasami M.H."/>
            <person name="Devisetty U.K."/>
            <person name="Aguiy J.C."/>
        </authorList>
    </citation>
    <scope>NUCLEOTIDE SEQUENCE [LARGE SCALE GENOMIC DNA]</scope>
    <source>
        <strain evidence="2">JCA_2017</strain>
    </source>
</reference>
<comment type="caution">
    <text evidence="2">The sequence shown here is derived from an EMBL/GenBank/DDBJ whole genome shotgun (WGS) entry which is preliminary data.</text>
</comment>
<proteinExistence type="predicted"/>
<name>A0A371HQJ3_MUCPR</name>